<organism evidence="1">
    <name type="scientific">Mimivirus LCMiAC01</name>
    <dbReference type="NCBI Taxonomy" id="2506608"/>
    <lineage>
        <taxon>Viruses</taxon>
        <taxon>Varidnaviria</taxon>
        <taxon>Bamfordvirae</taxon>
        <taxon>Nucleocytoviricota</taxon>
        <taxon>Megaviricetes</taxon>
        <taxon>Imitervirales</taxon>
        <taxon>Mimiviridae</taxon>
        <taxon>Klosneuvirinae</taxon>
    </lineage>
</organism>
<reference evidence="1" key="1">
    <citation type="journal article" date="2019" name="MBio">
        <title>Virus Genomes from Deep Sea Sediments Expand the Ocean Megavirome and Support Independent Origins of Viral Gigantism.</title>
        <authorList>
            <person name="Backstrom D."/>
            <person name="Yutin N."/>
            <person name="Jorgensen S.L."/>
            <person name="Dharamshi J."/>
            <person name="Homa F."/>
            <person name="Zaremba-Niedwiedzka K."/>
            <person name="Spang A."/>
            <person name="Wolf Y.I."/>
            <person name="Koonin E.V."/>
            <person name="Ettema T.J."/>
        </authorList>
    </citation>
    <scope>NUCLEOTIDE SEQUENCE</scope>
</reference>
<proteinExistence type="predicted"/>
<protein>
    <submittedName>
        <fullName evidence="1">Uncharacterized protein</fullName>
    </submittedName>
</protein>
<evidence type="ECO:0000313" key="1">
    <source>
        <dbReference type="EMBL" id="QBK88614.1"/>
    </source>
</evidence>
<sequence>MSRYHSYQLTYPHEGKTIYRIGSIEKAAKKCYKEFKYLTDIKEGMFGVTDLDTDAEYYFRAKNKKLYQVGGQYYSTNIMEYIKSPLKLSKEYISYPINNILTHSETDIYNKYKNMYDEITSTYQTEEPLTNMSISKSNTSSVLNTPSISISMPNVSKSSSEIQPYIHPHKRILRDIPSMSEFLSKTKPYKFVPKLIESTDNSVIQSIELSPIKQQNIIPQMQTKPYIPLND</sequence>
<name>A0A481Z1G7_9VIRU</name>
<gene>
    <name evidence="1" type="ORF">LCMiAC01_02920</name>
</gene>
<dbReference type="EMBL" id="MK500393">
    <property type="protein sequence ID" value="QBK88614.1"/>
    <property type="molecule type" value="Genomic_DNA"/>
</dbReference>
<accession>A0A481Z1G7</accession>